<proteinExistence type="predicted"/>
<dbReference type="EMBL" id="VSSQ01147094">
    <property type="protein sequence ID" value="MPN65156.1"/>
    <property type="molecule type" value="Genomic_DNA"/>
</dbReference>
<organism evidence="2">
    <name type="scientific">bioreactor metagenome</name>
    <dbReference type="NCBI Taxonomy" id="1076179"/>
    <lineage>
        <taxon>unclassified sequences</taxon>
        <taxon>metagenomes</taxon>
        <taxon>ecological metagenomes</taxon>
    </lineage>
</organism>
<gene>
    <name evidence="2" type="ORF">SDC9_212935</name>
</gene>
<protein>
    <recommendedName>
        <fullName evidence="1">Mannose-1-phosphate guanyltransferase C-terminal domain-containing protein</fullName>
    </recommendedName>
</protein>
<comment type="caution">
    <text evidence="2">The sequence shown here is derived from an EMBL/GenBank/DDBJ whole genome shotgun (WGS) entry which is preliminary data.</text>
</comment>
<name>A0A645JP62_9ZZZZ</name>
<evidence type="ECO:0000259" key="1">
    <source>
        <dbReference type="Pfam" id="PF25087"/>
    </source>
</evidence>
<dbReference type="InterPro" id="IPR011004">
    <property type="entry name" value="Trimer_LpxA-like_sf"/>
</dbReference>
<accession>A0A645JP62</accession>
<sequence length="129" mass="13313">MAGDCRLSGVRFNSLGVIKGSQSAINTTAVITGPVYIGDRVKIGAYAKVGPNAVIGDDVLIHAGGSVSNSILWNNVDIGSLAEMDGMVAASDFKIQCGTIPHDNALTSKINIKSDGKVLGKELMLGARL</sequence>
<dbReference type="Gene3D" id="2.160.10.10">
    <property type="entry name" value="Hexapeptide repeat proteins"/>
    <property type="match status" value="1"/>
</dbReference>
<dbReference type="Pfam" id="PF25087">
    <property type="entry name" value="GMPPB_C"/>
    <property type="match status" value="1"/>
</dbReference>
<evidence type="ECO:0000313" key="2">
    <source>
        <dbReference type="EMBL" id="MPN65156.1"/>
    </source>
</evidence>
<reference evidence="2" key="1">
    <citation type="submission" date="2019-08" db="EMBL/GenBank/DDBJ databases">
        <authorList>
            <person name="Kucharzyk K."/>
            <person name="Murdoch R.W."/>
            <person name="Higgins S."/>
            <person name="Loffler F."/>
        </authorList>
    </citation>
    <scope>NUCLEOTIDE SEQUENCE</scope>
</reference>
<dbReference type="SUPFAM" id="SSF51161">
    <property type="entry name" value="Trimeric LpxA-like enzymes"/>
    <property type="match status" value="1"/>
</dbReference>
<feature type="domain" description="Mannose-1-phosphate guanyltransferase C-terminal" evidence="1">
    <location>
        <begin position="31"/>
        <end position="99"/>
    </location>
</feature>
<dbReference type="AlphaFoldDB" id="A0A645JP62"/>
<dbReference type="InterPro" id="IPR056729">
    <property type="entry name" value="GMPPB_C"/>
</dbReference>